<dbReference type="InterPro" id="IPR000032">
    <property type="entry name" value="HPr-like"/>
</dbReference>
<proteinExistence type="predicted"/>
<dbReference type="PANTHER" id="PTHR33705:SF5">
    <property type="entry name" value="HPR-LIKE PROTEIN CRH"/>
    <property type="match status" value="1"/>
</dbReference>
<dbReference type="PRINTS" id="PR00107">
    <property type="entry name" value="PHOSPHOCPHPR"/>
</dbReference>
<dbReference type="Pfam" id="PF00381">
    <property type="entry name" value="PTS-HPr"/>
    <property type="match status" value="1"/>
</dbReference>
<dbReference type="Gene3D" id="3.30.1340.10">
    <property type="entry name" value="HPr-like"/>
    <property type="match status" value="1"/>
</dbReference>
<dbReference type="PROSITE" id="PS00589">
    <property type="entry name" value="PTS_HPR_SER"/>
    <property type="match status" value="1"/>
</dbReference>
<evidence type="ECO:0000256" key="3">
    <source>
        <dbReference type="ARBA" id="ARBA00020422"/>
    </source>
</evidence>
<dbReference type="InterPro" id="IPR035895">
    <property type="entry name" value="HPr-like_sf"/>
</dbReference>
<dbReference type="PROSITE" id="PS00369">
    <property type="entry name" value="PTS_HPR_HIS"/>
    <property type="match status" value="1"/>
</dbReference>
<dbReference type="EMBL" id="JAJFAT010000015">
    <property type="protein sequence ID" value="MCC3145689.1"/>
    <property type="molecule type" value="Genomic_DNA"/>
</dbReference>
<dbReference type="PANTHER" id="PTHR33705">
    <property type="entry name" value="PHOSPHOCARRIER PROTEIN HPR"/>
    <property type="match status" value="1"/>
</dbReference>
<evidence type="ECO:0000313" key="7">
    <source>
        <dbReference type="EMBL" id="MCC3145689.1"/>
    </source>
</evidence>
<dbReference type="Proteomes" id="UP001199296">
    <property type="component" value="Unassembled WGS sequence"/>
</dbReference>
<comment type="caution">
    <text evidence="7">The sequence shown here is derived from an EMBL/GenBank/DDBJ whole genome shotgun (WGS) entry which is preliminary data.</text>
</comment>
<evidence type="ECO:0000256" key="2">
    <source>
        <dbReference type="ARBA" id="ARBA00004496"/>
    </source>
</evidence>
<keyword evidence="8" id="KW-1185">Reference proteome</keyword>
<evidence type="ECO:0000256" key="4">
    <source>
        <dbReference type="ARBA" id="ARBA00022490"/>
    </source>
</evidence>
<dbReference type="GO" id="GO:0009401">
    <property type="term" value="P:phosphoenolpyruvate-dependent sugar phosphotransferase system"/>
    <property type="evidence" value="ECO:0007669"/>
    <property type="project" value="UniProtKB-KW"/>
</dbReference>
<organism evidence="7 8">
    <name type="scientific">Halanaerobium polyolivorans</name>
    <dbReference type="NCBI Taxonomy" id="2886943"/>
    <lineage>
        <taxon>Bacteria</taxon>
        <taxon>Bacillati</taxon>
        <taxon>Bacillota</taxon>
        <taxon>Clostridia</taxon>
        <taxon>Halanaerobiales</taxon>
        <taxon>Halanaerobiaceae</taxon>
        <taxon>Halanaerobium</taxon>
    </lineage>
</organism>
<dbReference type="SUPFAM" id="SSF55594">
    <property type="entry name" value="HPr-like"/>
    <property type="match status" value="1"/>
</dbReference>
<dbReference type="PROSITE" id="PS51350">
    <property type="entry name" value="PTS_HPR_DOM"/>
    <property type="match status" value="1"/>
</dbReference>
<dbReference type="NCBIfam" id="TIGR01003">
    <property type="entry name" value="PTS_HPr_family"/>
    <property type="match status" value="1"/>
</dbReference>
<gene>
    <name evidence="7" type="ORF">LJ207_10175</name>
</gene>
<protein>
    <recommendedName>
        <fullName evidence="3">Phosphocarrier protein HPr</fullName>
    </recommendedName>
</protein>
<evidence type="ECO:0000256" key="1">
    <source>
        <dbReference type="ARBA" id="ARBA00003681"/>
    </source>
</evidence>
<sequence length="101" mass="11040">MCFSKNGGITLVFEEKVKITNETGLHARPAADFVQKAGKFDAEIKIDFEGKKVNAKSIMGVMSLGAGKGSEIILKAEGQDSKTAIQELLRFIEVEMPKENH</sequence>
<reference evidence="7 8" key="1">
    <citation type="submission" date="2021-10" db="EMBL/GenBank/DDBJ databases">
        <authorList>
            <person name="Grouzdev D.S."/>
            <person name="Pantiukh K.S."/>
            <person name="Krutkina M.S."/>
        </authorList>
    </citation>
    <scope>NUCLEOTIDE SEQUENCE [LARGE SCALE GENOMIC DNA]</scope>
    <source>
        <strain evidence="7 8">Z-7514</strain>
    </source>
</reference>
<evidence type="ECO:0000259" key="6">
    <source>
        <dbReference type="PROSITE" id="PS51350"/>
    </source>
</evidence>
<dbReference type="InterPro" id="IPR050399">
    <property type="entry name" value="HPr"/>
</dbReference>
<feature type="domain" description="HPr" evidence="6">
    <location>
        <begin position="12"/>
        <end position="99"/>
    </location>
</feature>
<keyword evidence="4" id="KW-0963">Cytoplasm</keyword>
<comment type="subcellular location">
    <subcellularLocation>
        <location evidence="2">Cytoplasm</location>
    </subcellularLocation>
</comment>
<dbReference type="InterPro" id="IPR002114">
    <property type="entry name" value="PTS_HPr_Ser_P_site"/>
</dbReference>
<evidence type="ECO:0000313" key="8">
    <source>
        <dbReference type="Proteomes" id="UP001199296"/>
    </source>
</evidence>
<dbReference type="InterPro" id="IPR001020">
    <property type="entry name" value="PTS_HPr_His_P_site"/>
</dbReference>
<evidence type="ECO:0000256" key="5">
    <source>
        <dbReference type="ARBA" id="ARBA00022683"/>
    </source>
</evidence>
<accession>A0AAW4X1I2</accession>
<dbReference type="CDD" id="cd00367">
    <property type="entry name" value="PTS-HPr_like"/>
    <property type="match status" value="1"/>
</dbReference>
<dbReference type="AlphaFoldDB" id="A0AAW4X1I2"/>
<comment type="function">
    <text evidence="1">General (non sugar-specific) component of the phosphoenolpyruvate-dependent sugar phosphotransferase system (sugar PTS). This major carbohydrate active-transport system catalyzes the phosphorylation of incoming sugar substrates concomitantly with their translocation across the cell membrane. The phosphoryl group from phosphoenolpyruvate (PEP) is transferred to the phosphoryl carrier protein HPr by enzyme I. Phospho-HPr then transfers it to the PTS EIIA domain.</text>
</comment>
<name>A0AAW4X1I2_9FIRM</name>
<dbReference type="GO" id="GO:0005737">
    <property type="term" value="C:cytoplasm"/>
    <property type="evidence" value="ECO:0007669"/>
    <property type="project" value="UniProtKB-SubCell"/>
</dbReference>
<keyword evidence="5" id="KW-0598">Phosphotransferase system</keyword>